<dbReference type="Pfam" id="PF19905">
    <property type="entry name" value="DUF6378"/>
    <property type="match status" value="1"/>
</dbReference>
<proteinExistence type="predicted"/>
<protein>
    <recommendedName>
        <fullName evidence="1">DUF6378 domain-containing protein</fullName>
    </recommendedName>
</protein>
<gene>
    <name evidence="2" type="ORF">NCTC9380_02693</name>
</gene>
<accession>A0A378NG07</accession>
<evidence type="ECO:0000313" key="3">
    <source>
        <dbReference type="Proteomes" id="UP000254031"/>
    </source>
</evidence>
<dbReference type="Proteomes" id="UP000254031">
    <property type="component" value="Unassembled WGS sequence"/>
</dbReference>
<reference evidence="2 3" key="1">
    <citation type="submission" date="2018-06" db="EMBL/GenBank/DDBJ databases">
        <authorList>
            <consortium name="Pathogen Informatics"/>
            <person name="Doyle S."/>
        </authorList>
    </citation>
    <scope>NUCLEOTIDE SEQUENCE [LARGE SCALE GENOMIC DNA]</scope>
    <source>
        <strain evidence="2 3">NCTC9380</strain>
    </source>
</reference>
<organism evidence="2 3">
    <name type="scientific">Mannheimia haemolytica</name>
    <name type="common">Pasteurella haemolytica</name>
    <dbReference type="NCBI Taxonomy" id="75985"/>
    <lineage>
        <taxon>Bacteria</taxon>
        <taxon>Pseudomonadati</taxon>
        <taxon>Pseudomonadota</taxon>
        <taxon>Gammaproteobacteria</taxon>
        <taxon>Pasteurellales</taxon>
        <taxon>Pasteurellaceae</taxon>
        <taxon>Mannheimia</taxon>
    </lineage>
</organism>
<dbReference type="InterPro" id="IPR045958">
    <property type="entry name" value="DUF6378"/>
</dbReference>
<dbReference type="RefSeq" id="WP_115262497.1">
    <property type="nucleotide sequence ID" value="NZ_UGPL01000006.1"/>
</dbReference>
<feature type="domain" description="DUF6378" evidence="1">
    <location>
        <begin position="4"/>
        <end position="80"/>
    </location>
</feature>
<dbReference type="AlphaFoldDB" id="A0A378NG07"/>
<evidence type="ECO:0000259" key="1">
    <source>
        <dbReference type="Pfam" id="PF19905"/>
    </source>
</evidence>
<name>A0A378NG07_MANHA</name>
<evidence type="ECO:0000313" key="2">
    <source>
        <dbReference type="EMBL" id="STY67340.1"/>
    </source>
</evidence>
<sequence length="145" mass="16237">MKTTQHILDEREQQHGNYNSFAKIYGGLRKVSDSHAEKLTWPQQIAVEMMLFKIARILNNGANHQDNYQDIAGYAMLGGGLYNPKVSAEVKALPKPLTDSIYPESHLNKSSVWRLDLEFETKEKAVEVLATLTGTTCNMGKIEGV</sequence>
<dbReference type="EMBL" id="UGPL01000006">
    <property type="protein sequence ID" value="STY67340.1"/>
    <property type="molecule type" value="Genomic_DNA"/>
</dbReference>